<evidence type="ECO:0000313" key="3">
    <source>
        <dbReference type="Proteomes" id="UP001589792"/>
    </source>
</evidence>
<reference evidence="2 3" key="1">
    <citation type="submission" date="2024-09" db="EMBL/GenBank/DDBJ databases">
        <authorList>
            <person name="Sun Q."/>
            <person name="Mori K."/>
        </authorList>
    </citation>
    <scope>NUCLEOTIDE SEQUENCE [LARGE SCALE GENOMIC DNA]</scope>
    <source>
        <strain evidence="2 3">CCM 8626</strain>
    </source>
</reference>
<evidence type="ECO:0000259" key="1">
    <source>
        <dbReference type="Pfam" id="PF18050"/>
    </source>
</evidence>
<feature type="domain" description="Cyclophilin-like" evidence="1">
    <location>
        <begin position="5"/>
        <end position="111"/>
    </location>
</feature>
<accession>A0ABV6E964</accession>
<protein>
    <submittedName>
        <fullName evidence="2">Cyclophilin-like fold protein</fullName>
    </submittedName>
</protein>
<dbReference type="InterPro" id="IPR041183">
    <property type="entry name" value="Cyclophilin-like"/>
</dbReference>
<dbReference type="Proteomes" id="UP001589792">
    <property type="component" value="Unassembled WGS sequence"/>
</dbReference>
<dbReference type="RefSeq" id="WP_380672915.1">
    <property type="nucleotide sequence ID" value="NZ_CP173186.1"/>
</dbReference>
<proteinExistence type="predicted"/>
<dbReference type="SUPFAM" id="SSF50891">
    <property type="entry name" value="Cyclophilin-like"/>
    <property type="match status" value="1"/>
</dbReference>
<evidence type="ECO:0000313" key="2">
    <source>
        <dbReference type="EMBL" id="MFC0225529.1"/>
    </source>
</evidence>
<name>A0ABV6E964_9GAMM</name>
<dbReference type="Pfam" id="PF18050">
    <property type="entry name" value="Cyclophil_like2"/>
    <property type="match status" value="1"/>
</dbReference>
<gene>
    <name evidence="2" type="ORF">ACFFJ3_03260</name>
</gene>
<sequence>MKIEMKINGQRYEIALYDNPAAKAFAAQLPMTLEMMELNGNEKYAELPHSFPTSVTRPGIIHNGDLMMYGSQTLVLFYATFKSSYAYTPVGRVDSPQTLAETTGTQSVQIEFFK</sequence>
<organism evidence="2 3">
    <name type="scientific">Serratia aquatilis</name>
    <dbReference type="NCBI Taxonomy" id="1737515"/>
    <lineage>
        <taxon>Bacteria</taxon>
        <taxon>Pseudomonadati</taxon>
        <taxon>Pseudomonadota</taxon>
        <taxon>Gammaproteobacteria</taxon>
        <taxon>Enterobacterales</taxon>
        <taxon>Yersiniaceae</taxon>
        <taxon>Serratia</taxon>
    </lineage>
</organism>
<comment type="caution">
    <text evidence="2">The sequence shown here is derived from an EMBL/GenBank/DDBJ whole genome shotgun (WGS) entry which is preliminary data.</text>
</comment>
<dbReference type="InterPro" id="IPR029000">
    <property type="entry name" value="Cyclophilin-like_dom_sf"/>
</dbReference>
<keyword evidence="3" id="KW-1185">Reference proteome</keyword>
<dbReference type="Gene3D" id="2.40.100.20">
    <property type="match status" value="1"/>
</dbReference>
<dbReference type="EMBL" id="JBHLXG010000003">
    <property type="protein sequence ID" value="MFC0225529.1"/>
    <property type="molecule type" value="Genomic_DNA"/>
</dbReference>